<sequence>MPSIIGTKMLFLHLLPLLFVFGLQNLTTTNIPPQPPPLHRPDVGGELINSVTGTTTEHHRPTYFSFDVAHPSIRIGDVSEVASFPIYTVEPDNNSIDIESVHDCDWMNKKSDTRPTSHKKKKPL</sequence>
<keyword evidence="3" id="KW-1185">Reference proteome</keyword>
<dbReference type="EMBL" id="OX465083">
    <property type="protein sequence ID" value="CAI9292201.1"/>
    <property type="molecule type" value="Genomic_DNA"/>
</dbReference>
<evidence type="ECO:0000313" key="3">
    <source>
        <dbReference type="Proteomes" id="UP001177003"/>
    </source>
</evidence>
<dbReference type="AlphaFoldDB" id="A0AA35ZH87"/>
<evidence type="ECO:0000313" key="2">
    <source>
        <dbReference type="EMBL" id="CAI9292201.1"/>
    </source>
</evidence>
<feature type="signal peptide" evidence="1">
    <location>
        <begin position="1"/>
        <end position="22"/>
    </location>
</feature>
<keyword evidence="1" id="KW-0732">Signal</keyword>
<protein>
    <recommendedName>
        <fullName evidence="4">Transmembrane protein</fullName>
    </recommendedName>
</protein>
<proteinExistence type="predicted"/>
<accession>A0AA35ZH87</accession>
<evidence type="ECO:0008006" key="4">
    <source>
        <dbReference type="Google" id="ProtNLM"/>
    </source>
</evidence>
<evidence type="ECO:0000256" key="1">
    <source>
        <dbReference type="SAM" id="SignalP"/>
    </source>
</evidence>
<dbReference type="Proteomes" id="UP001177003">
    <property type="component" value="Chromosome 7"/>
</dbReference>
<reference evidence="2" key="1">
    <citation type="submission" date="2023-04" db="EMBL/GenBank/DDBJ databases">
        <authorList>
            <person name="Vijverberg K."/>
            <person name="Xiong W."/>
            <person name="Schranz E."/>
        </authorList>
    </citation>
    <scope>NUCLEOTIDE SEQUENCE</scope>
</reference>
<name>A0AA35ZH87_LACSI</name>
<gene>
    <name evidence="2" type="ORF">LSALG_LOCUS31290</name>
</gene>
<organism evidence="2 3">
    <name type="scientific">Lactuca saligna</name>
    <name type="common">Willowleaf lettuce</name>
    <dbReference type="NCBI Taxonomy" id="75948"/>
    <lineage>
        <taxon>Eukaryota</taxon>
        <taxon>Viridiplantae</taxon>
        <taxon>Streptophyta</taxon>
        <taxon>Embryophyta</taxon>
        <taxon>Tracheophyta</taxon>
        <taxon>Spermatophyta</taxon>
        <taxon>Magnoliopsida</taxon>
        <taxon>eudicotyledons</taxon>
        <taxon>Gunneridae</taxon>
        <taxon>Pentapetalae</taxon>
        <taxon>asterids</taxon>
        <taxon>campanulids</taxon>
        <taxon>Asterales</taxon>
        <taxon>Asteraceae</taxon>
        <taxon>Cichorioideae</taxon>
        <taxon>Cichorieae</taxon>
        <taxon>Lactucinae</taxon>
        <taxon>Lactuca</taxon>
    </lineage>
</organism>
<feature type="chain" id="PRO_5041337918" description="Transmembrane protein" evidence="1">
    <location>
        <begin position="23"/>
        <end position="124"/>
    </location>
</feature>